<proteinExistence type="predicted"/>
<sequence length="108" mass="12698">MGSRIDPEFDRNDDERGIRESMPRLTTRLKRSIARRLLSKYLDNFSKFKTYDEGYMMALYTDLHLTPTKIRALVPKMTNEKDHLVMGRLLSVFEPWYNNAVATGRIVI</sequence>
<evidence type="ECO:0000313" key="1">
    <source>
        <dbReference type="EMBL" id="GMF23983.1"/>
    </source>
</evidence>
<reference evidence="1" key="1">
    <citation type="submission" date="2023-04" db="EMBL/GenBank/DDBJ databases">
        <title>Phytophthora lilii NBRC 32176.</title>
        <authorList>
            <person name="Ichikawa N."/>
            <person name="Sato H."/>
            <person name="Tonouchi N."/>
        </authorList>
    </citation>
    <scope>NUCLEOTIDE SEQUENCE</scope>
    <source>
        <strain evidence="1">NBRC 32176</strain>
    </source>
</reference>
<evidence type="ECO:0000313" key="2">
    <source>
        <dbReference type="Proteomes" id="UP001165083"/>
    </source>
</evidence>
<dbReference type="Proteomes" id="UP001165083">
    <property type="component" value="Unassembled WGS sequence"/>
</dbReference>
<comment type="caution">
    <text evidence="1">The sequence shown here is derived from an EMBL/GenBank/DDBJ whole genome shotgun (WGS) entry which is preliminary data.</text>
</comment>
<accession>A0A9W6U0G6</accession>
<organism evidence="1 2">
    <name type="scientific">Phytophthora lilii</name>
    <dbReference type="NCBI Taxonomy" id="2077276"/>
    <lineage>
        <taxon>Eukaryota</taxon>
        <taxon>Sar</taxon>
        <taxon>Stramenopiles</taxon>
        <taxon>Oomycota</taxon>
        <taxon>Peronosporomycetes</taxon>
        <taxon>Peronosporales</taxon>
        <taxon>Peronosporaceae</taxon>
        <taxon>Phytophthora</taxon>
    </lineage>
</organism>
<dbReference type="EMBL" id="BSXW01000497">
    <property type="protein sequence ID" value="GMF23983.1"/>
    <property type="molecule type" value="Genomic_DNA"/>
</dbReference>
<name>A0A9W6U0G6_9STRA</name>
<dbReference type="AlphaFoldDB" id="A0A9W6U0G6"/>
<protein>
    <submittedName>
        <fullName evidence="1">Unnamed protein product</fullName>
    </submittedName>
</protein>
<keyword evidence="2" id="KW-1185">Reference proteome</keyword>
<gene>
    <name evidence="1" type="ORF">Plil01_000976800</name>
</gene>